<organism evidence="2 3">
    <name type="scientific">Facklamia languida CCUG 37842</name>
    <dbReference type="NCBI Taxonomy" id="883113"/>
    <lineage>
        <taxon>Bacteria</taxon>
        <taxon>Bacillati</taxon>
        <taxon>Bacillota</taxon>
        <taxon>Bacilli</taxon>
        <taxon>Lactobacillales</taxon>
        <taxon>Aerococcaceae</taxon>
        <taxon>Facklamia</taxon>
    </lineage>
</organism>
<proteinExistence type="predicted"/>
<evidence type="ECO:0000313" key="2">
    <source>
        <dbReference type="EMBL" id="EHR37037.1"/>
    </source>
</evidence>
<keyword evidence="3" id="KW-1185">Reference proteome</keyword>
<evidence type="ECO:0000313" key="3">
    <source>
        <dbReference type="Proteomes" id="UP000006190"/>
    </source>
</evidence>
<dbReference type="OrthoDB" id="9851107at2"/>
<keyword evidence="1" id="KW-0732">Signal</keyword>
<dbReference type="RefSeq" id="WP_006309079.1">
    <property type="nucleotide sequence ID" value="NZ_JH601133.1"/>
</dbReference>
<feature type="signal peptide" evidence="1">
    <location>
        <begin position="1"/>
        <end position="21"/>
    </location>
</feature>
<dbReference type="Proteomes" id="UP000006190">
    <property type="component" value="Unassembled WGS sequence"/>
</dbReference>
<reference evidence="2 3" key="1">
    <citation type="submission" date="2012-01" db="EMBL/GenBank/DDBJ databases">
        <title>The Genome Sequence of Facklamia languida CCUG 37842.</title>
        <authorList>
            <consortium name="The Broad Institute Genome Sequencing Platform"/>
            <person name="Earl A."/>
            <person name="Ward D."/>
            <person name="Feldgarden M."/>
            <person name="Gevers D."/>
            <person name="Huys G."/>
            <person name="Young S.K."/>
            <person name="Zeng Q."/>
            <person name="Gargeya S."/>
            <person name="Fitzgerald M."/>
            <person name="Haas B."/>
            <person name="Abouelleil A."/>
            <person name="Alvarado L."/>
            <person name="Arachchi H.M."/>
            <person name="Berlin A."/>
            <person name="Chapman S.B."/>
            <person name="Gearin G."/>
            <person name="Goldberg J."/>
            <person name="Griggs A."/>
            <person name="Gujja S."/>
            <person name="Hansen M."/>
            <person name="Heiman D."/>
            <person name="Howarth C."/>
            <person name="Larimer J."/>
            <person name="Lui A."/>
            <person name="MacDonald P.J.P."/>
            <person name="McCowen C."/>
            <person name="Montmayeur A."/>
            <person name="Murphy C."/>
            <person name="Neiman D."/>
            <person name="Pearson M."/>
            <person name="Priest M."/>
            <person name="Roberts A."/>
            <person name="Saif S."/>
            <person name="Shea T."/>
            <person name="Sisk P."/>
            <person name="Stolte C."/>
            <person name="Sykes S."/>
            <person name="Wortman J."/>
            <person name="Nusbaum C."/>
            <person name="Birren B."/>
        </authorList>
    </citation>
    <scope>NUCLEOTIDE SEQUENCE [LARGE SCALE GENOMIC DNA]</scope>
    <source>
        <strain evidence="2 3">CCUG 37842</strain>
    </source>
</reference>
<dbReference type="EMBL" id="AGEG01000011">
    <property type="protein sequence ID" value="EHR37037.1"/>
    <property type="molecule type" value="Genomic_DNA"/>
</dbReference>
<feature type="chain" id="PRO_5003589712" evidence="1">
    <location>
        <begin position="22"/>
        <end position="274"/>
    </location>
</feature>
<accession>H3NJA5</accession>
<dbReference type="AlphaFoldDB" id="H3NJA5"/>
<comment type="caution">
    <text evidence="2">The sequence shown here is derived from an EMBL/GenBank/DDBJ whole genome shotgun (WGS) entry which is preliminary data.</text>
</comment>
<evidence type="ECO:0000256" key="1">
    <source>
        <dbReference type="SAM" id="SignalP"/>
    </source>
</evidence>
<protein>
    <submittedName>
        <fullName evidence="2">Uncharacterized protein</fullName>
    </submittedName>
</protein>
<dbReference type="HOGENOM" id="CLU_1014690_0_0_9"/>
<dbReference type="PATRIC" id="fig|883113.3.peg.939"/>
<gene>
    <name evidence="2" type="ORF">HMPREF9708_00944</name>
</gene>
<dbReference type="STRING" id="883113.HMPREF9708_00944"/>
<name>H3NJA5_9LACT</name>
<sequence length="274" mass="31693">MKKLFVVLALCLLAGPHYVQAADEESTTTTVEVSEPTGSFSEYQGQAIADYLKETYFTRKMDANDRIQAYYDQYQAYKETEDYQKLLAEDPHVEKFDRVLQLSFQGLMGQLDQIFLVHLKDYQTKMAESQALYEEEKLEVTEDLVGYIAKITASNPKEVQKKTYNQDQLLEYWQGYHYFQQASQLSEALKEAYHKHFPGQENLEAVDASYAENKDKIHAMYQDFIGQLEFVDELSQEEIDQIESGLQRIEDLLKVAEDQPVEEAVKDGQIGRQS</sequence>